<keyword evidence="5" id="KW-1185">Reference proteome</keyword>
<dbReference type="EMBL" id="BONX01000031">
    <property type="protein sequence ID" value="GIG97968.1"/>
    <property type="molecule type" value="Genomic_DNA"/>
</dbReference>
<feature type="compositionally biased region" description="Polar residues" evidence="1">
    <location>
        <begin position="193"/>
        <end position="207"/>
    </location>
</feature>
<organism evidence="4 5">
    <name type="scientific">Plantactinospora mayteni</name>
    <dbReference type="NCBI Taxonomy" id="566021"/>
    <lineage>
        <taxon>Bacteria</taxon>
        <taxon>Bacillati</taxon>
        <taxon>Actinomycetota</taxon>
        <taxon>Actinomycetes</taxon>
        <taxon>Micromonosporales</taxon>
        <taxon>Micromonosporaceae</taxon>
        <taxon>Plantactinospora</taxon>
    </lineage>
</organism>
<evidence type="ECO:0000313" key="5">
    <source>
        <dbReference type="Proteomes" id="UP000621500"/>
    </source>
</evidence>
<feature type="domain" description="Transcription regulator PadR N-terminal" evidence="2">
    <location>
        <begin position="11"/>
        <end position="84"/>
    </location>
</feature>
<dbReference type="PANTHER" id="PTHR43252">
    <property type="entry name" value="TRANSCRIPTIONAL REGULATOR YQJI"/>
    <property type="match status" value="1"/>
</dbReference>
<evidence type="ECO:0008006" key="6">
    <source>
        <dbReference type="Google" id="ProtNLM"/>
    </source>
</evidence>
<evidence type="ECO:0000259" key="3">
    <source>
        <dbReference type="Pfam" id="PF10400"/>
    </source>
</evidence>
<proteinExistence type="predicted"/>
<dbReference type="InterPro" id="IPR005149">
    <property type="entry name" value="Tscrpt_reg_PadR_N"/>
</dbReference>
<evidence type="ECO:0000256" key="1">
    <source>
        <dbReference type="SAM" id="MobiDB-lite"/>
    </source>
</evidence>
<dbReference type="SUPFAM" id="SSF46785">
    <property type="entry name" value="Winged helix' DNA-binding domain"/>
    <property type="match status" value="1"/>
</dbReference>
<dbReference type="InterPro" id="IPR036390">
    <property type="entry name" value="WH_DNA-bd_sf"/>
</dbReference>
<feature type="region of interest" description="Disordered" evidence="1">
    <location>
        <begin position="185"/>
        <end position="207"/>
    </location>
</feature>
<sequence>MATVSALGYALLCALHRGPLTGYELVQRMRKPIGYYWTAQQSQIYPELARLSASGLIEHDAEAGPGPRQRKTHRLTAAGREALAAWLVEPPALRAFRDEAILKTYALAAADPDGMREFYLAEAETYQRRLDDFQAQHADLLSGHADDPLHPQFGAFATLELALAGTPPRIRWCRWMAERMTELARLRRESTPAEGSTPASRTSPPDG</sequence>
<dbReference type="PANTHER" id="PTHR43252:SF2">
    <property type="entry name" value="TRANSCRIPTION REGULATOR, PADR-LIKE FAMILY"/>
    <property type="match status" value="1"/>
</dbReference>
<dbReference type="Proteomes" id="UP000621500">
    <property type="component" value="Unassembled WGS sequence"/>
</dbReference>
<dbReference type="Gene3D" id="1.10.10.10">
    <property type="entry name" value="Winged helix-like DNA-binding domain superfamily/Winged helix DNA-binding domain"/>
    <property type="match status" value="1"/>
</dbReference>
<accession>A0ABQ4ETJ4</accession>
<dbReference type="InterPro" id="IPR036388">
    <property type="entry name" value="WH-like_DNA-bd_sf"/>
</dbReference>
<dbReference type="InterPro" id="IPR018309">
    <property type="entry name" value="Tscrpt_reg_PadR_C"/>
</dbReference>
<protein>
    <recommendedName>
        <fullName evidence="6">PadR family transcriptional regulator</fullName>
    </recommendedName>
</protein>
<evidence type="ECO:0000259" key="2">
    <source>
        <dbReference type="Pfam" id="PF03551"/>
    </source>
</evidence>
<comment type="caution">
    <text evidence="4">The sequence shown here is derived from an EMBL/GenBank/DDBJ whole genome shotgun (WGS) entry which is preliminary data.</text>
</comment>
<reference evidence="4 5" key="1">
    <citation type="submission" date="2021-01" db="EMBL/GenBank/DDBJ databases">
        <title>Whole genome shotgun sequence of Plantactinospora mayteni NBRC 109088.</title>
        <authorList>
            <person name="Komaki H."/>
            <person name="Tamura T."/>
        </authorList>
    </citation>
    <scope>NUCLEOTIDE SEQUENCE [LARGE SCALE GENOMIC DNA]</scope>
    <source>
        <strain evidence="4 5">NBRC 109088</strain>
    </source>
</reference>
<gene>
    <name evidence="4" type="ORF">Pma05_45410</name>
</gene>
<dbReference type="Pfam" id="PF10400">
    <property type="entry name" value="Vir_act_alpha_C"/>
    <property type="match status" value="1"/>
</dbReference>
<dbReference type="RefSeq" id="WP_203859436.1">
    <property type="nucleotide sequence ID" value="NZ_BAAAZQ010000006.1"/>
</dbReference>
<evidence type="ECO:0000313" key="4">
    <source>
        <dbReference type="EMBL" id="GIG97968.1"/>
    </source>
</evidence>
<name>A0ABQ4ETJ4_9ACTN</name>
<feature type="domain" description="Transcription regulator PadR C-terminal" evidence="3">
    <location>
        <begin position="97"/>
        <end position="180"/>
    </location>
</feature>
<dbReference type="Pfam" id="PF03551">
    <property type="entry name" value="PadR"/>
    <property type="match status" value="1"/>
</dbReference>